<keyword evidence="2" id="KW-1185">Reference proteome</keyword>
<reference evidence="1 2" key="2">
    <citation type="journal article" date="2022" name="Mol. Ecol. Resour.">
        <title>The genomes of chicory, endive, great burdock and yacon provide insights into Asteraceae paleo-polyploidization history and plant inulin production.</title>
        <authorList>
            <person name="Fan W."/>
            <person name="Wang S."/>
            <person name="Wang H."/>
            <person name="Wang A."/>
            <person name="Jiang F."/>
            <person name="Liu H."/>
            <person name="Zhao H."/>
            <person name="Xu D."/>
            <person name="Zhang Y."/>
        </authorList>
    </citation>
    <scope>NUCLEOTIDE SEQUENCE [LARGE SCALE GENOMIC DNA]</scope>
    <source>
        <strain evidence="2">cv. Niubang</strain>
    </source>
</reference>
<reference evidence="2" key="1">
    <citation type="journal article" date="2022" name="Mol. Ecol. Resour.">
        <title>The genomes of chicory, endive, great burdock and yacon provide insights into Asteraceae palaeo-polyploidization history and plant inulin production.</title>
        <authorList>
            <person name="Fan W."/>
            <person name="Wang S."/>
            <person name="Wang H."/>
            <person name="Wang A."/>
            <person name="Jiang F."/>
            <person name="Liu H."/>
            <person name="Zhao H."/>
            <person name="Xu D."/>
            <person name="Zhang Y."/>
        </authorList>
    </citation>
    <scope>NUCLEOTIDE SEQUENCE [LARGE SCALE GENOMIC DNA]</scope>
    <source>
        <strain evidence="2">cv. Niubang</strain>
    </source>
</reference>
<comment type="caution">
    <text evidence="1">The sequence shown here is derived from an EMBL/GenBank/DDBJ whole genome shotgun (WGS) entry which is preliminary data.</text>
</comment>
<protein>
    <submittedName>
        <fullName evidence="1">Uncharacterized protein</fullName>
    </submittedName>
</protein>
<gene>
    <name evidence="1" type="ORF">L6452_14829</name>
</gene>
<sequence>MRSAGEAPSPRAAHAAAAHAAAAHAAAAHAAAAHAAAAHAAAAHAAAAHAAAAHAAAAHAAMVPAVLCANIEFWVILCNESIVLQASNPRKFQNFLQTHDFHYQGRANGVAQQYDHRRATIEKEKMEKASTTS</sequence>
<proteinExistence type="predicted"/>
<accession>A0ACB9CM46</accession>
<organism evidence="1 2">
    <name type="scientific">Arctium lappa</name>
    <name type="common">Greater burdock</name>
    <name type="synonym">Lappa major</name>
    <dbReference type="NCBI Taxonomy" id="4217"/>
    <lineage>
        <taxon>Eukaryota</taxon>
        <taxon>Viridiplantae</taxon>
        <taxon>Streptophyta</taxon>
        <taxon>Embryophyta</taxon>
        <taxon>Tracheophyta</taxon>
        <taxon>Spermatophyta</taxon>
        <taxon>Magnoliopsida</taxon>
        <taxon>eudicotyledons</taxon>
        <taxon>Gunneridae</taxon>
        <taxon>Pentapetalae</taxon>
        <taxon>asterids</taxon>
        <taxon>campanulids</taxon>
        <taxon>Asterales</taxon>
        <taxon>Asteraceae</taxon>
        <taxon>Carduoideae</taxon>
        <taxon>Cardueae</taxon>
        <taxon>Arctiinae</taxon>
        <taxon>Arctium</taxon>
    </lineage>
</organism>
<evidence type="ECO:0000313" key="1">
    <source>
        <dbReference type="EMBL" id="KAI3735334.1"/>
    </source>
</evidence>
<name>A0ACB9CM46_ARCLA</name>
<dbReference type="EMBL" id="CM042050">
    <property type="protein sequence ID" value="KAI3735334.1"/>
    <property type="molecule type" value="Genomic_DNA"/>
</dbReference>
<evidence type="ECO:0000313" key="2">
    <source>
        <dbReference type="Proteomes" id="UP001055879"/>
    </source>
</evidence>
<dbReference type="Proteomes" id="UP001055879">
    <property type="component" value="Linkage Group LG04"/>
</dbReference>